<evidence type="ECO:0000313" key="6">
    <source>
        <dbReference type="EMBL" id="OAD39876.1"/>
    </source>
</evidence>
<organism evidence="5 8">
    <name type="scientific">Hydrogenophaga crassostreae</name>
    <dbReference type="NCBI Taxonomy" id="1763535"/>
    <lineage>
        <taxon>Bacteria</taxon>
        <taxon>Pseudomonadati</taxon>
        <taxon>Pseudomonadota</taxon>
        <taxon>Betaproteobacteria</taxon>
        <taxon>Burkholderiales</taxon>
        <taxon>Comamonadaceae</taxon>
        <taxon>Hydrogenophaga</taxon>
    </lineage>
</organism>
<dbReference type="Proteomes" id="UP000185680">
    <property type="component" value="Chromosome"/>
</dbReference>
<dbReference type="GO" id="GO:0003677">
    <property type="term" value="F:DNA binding"/>
    <property type="evidence" value="ECO:0007669"/>
    <property type="project" value="UniProtKB-KW"/>
</dbReference>
<name>A0A163C7D8_9BURK</name>
<dbReference type="KEGG" id="hyl:LPB072_01815"/>
<dbReference type="InterPro" id="IPR016032">
    <property type="entry name" value="Sig_transdc_resp-reg_C-effctor"/>
</dbReference>
<evidence type="ECO:0000259" key="4">
    <source>
        <dbReference type="PROSITE" id="PS50043"/>
    </source>
</evidence>
<evidence type="ECO:0000313" key="8">
    <source>
        <dbReference type="Proteomes" id="UP000185680"/>
    </source>
</evidence>
<dbReference type="EMBL" id="LVWD01000037">
    <property type="protein sequence ID" value="OAD39876.1"/>
    <property type="molecule type" value="Genomic_DNA"/>
</dbReference>
<dbReference type="Proteomes" id="UP000185657">
    <property type="component" value="Unassembled WGS sequence"/>
</dbReference>
<sequence length="272" mass="30079">MSAIWNLHPPRGDAVLPATAVAALLDVVSSPFCADALLRAVQAVVPVDYLSLVSIQRDLPELVEGSASRPHERSVVTRCFGIYRRHYFRRDAILPLATQLHHQPASDGGLALHCRADELPDAGWRSDIYEQEHLTDRFTLLHAPSPGSVQAIHLYRDERQGRFRSQEVARLLDLAPLLRRAHAAWWTGSVALNTRPARVVECEQRLQRIAPSLSARERSVCARIAEGLSAKGIAADLNVAPSTVITLRKRAYQKLADARLPANRLGLAQLLN</sequence>
<evidence type="ECO:0000256" key="2">
    <source>
        <dbReference type="ARBA" id="ARBA00023125"/>
    </source>
</evidence>
<dbReference type="PROSITE" id="PS00622">
    <property type="entry name" value="HTH_LUXR_1"/>
    <property type="match status" value="1"/>
</dbReference>
<keyword evidence="3" id="KW-0804">Transcription</keyword>
<keyword evidence="7" id="KW-1185">Reference proteome</keyword>
<dbReference type="EMBL" id="CP017476">
    <property type="protein sequence ID" value="AOW11783.1"/>
    <property type="molecule type" value="Genomic_DNA"/>
</dbReference>
<dbReference type="STRING" id="1763535.LPB072_01815"/>
<dbReference type="PROSITE" id="PS50043">
    <property type="entry name" value="HTH_LUXR_2"/>
    <property type="match status" value="1"/>
</dbReference>
<dbReference type="Pfam" id="PF00196">
    <property type="entry name" value="GerE"/>
    <property type="match status" value="1"/>
</dbReference>
<dbReference type="SUPFAM" id="SSF46894">
    <property type="entry name" value="C-terminal effector domain of the bipartite response regulators"/>
    <property type="match status" value="1"/>
</dbReference>
<keyword evidence="2" id="KW-0238">DNA-binding</keyword>
<proteinExistence type="predicted"/>
<dbReference type="AlphaFoldDB" id="A0A163C7D8"/>
<evidence type="ECO:0000256" key="3">
    <source>
        <dbReference type="ARBA" id="ARBA00023163"/>
    </source>
</evidence>
<dbReference type="PANTHER" id="PTHR44688:SF16">
    <property type="entry name" value="DNA-BINDING TRANSCRIPTIONAL ACTIVATOR DEVR_DOSR"/>
    <property type="match status" value="1"/>
</dbReference>
<dbReference type="PRINTS" id="PR00038">
    <property type="entry name" value="HTHLUXR"/>
</dbReference>
<protein>
    <recommendedName>
        <fullName evidence="4">HTH luxR-type domain-containing protein</fullName>
    </recommendedName>
</protein>
<keyword evidence="1" id="KW-0805">Transcription regulation</keyword>
<feature type="domain" description="HTH luxR-type" evidence="4">
    <location>
        <begin position="206"/>
        <end position="271"/>
    </location>
</feature>
<dbReference type="RefSeq" id="WP_066095360.1">
    <property type="nucleotide sequence ID" value="NZ_CP017476.1"/>
</dbReference>
<dbReference type="GO" id="GO:0006355">
    <property type="term" value="P:regulation of DNA-templated transcription"/>
    <property type="evidence" value="ECO:0007669"/>
    <property type="project" value="InterPro"/>
</dbReference>
<dbReference type="PANTHER" id="PTHR44688">
    <property type="entry name" value="DNA-BINDING TRANSCRIPTIONAL ACTIVATOR DEVR_DOSR"/>
    <property type="match status" value="1"/>
</dbReference>
<dbReference type="Gene3D" id="1.10.10.10">
    <property type="entry name" value="Winged helix-like DNA-binding domain superfamily/Winged helix DNA-binding domain"/>
    <property type="match status" value="1"/>
</dbReference>
<reference evidence="5 8" key="2">
    <citation type="submission" date="2016-10" db="EMBL/GenBank/DDBJ databases">
        <title>Hydorgenophaga sp. LPB0072 isolated from gastropod.</title>
        <authorList>
            <person name="Kim E."/>
            <person name="Yi H."/>
        </authorList>
    </citation>
    <scope>NUCLEOTIDE SEQUENCE [LARGE SCALE GENOMIC DNA]</scope>
    <source>
        <strain evidence="5 8">LPB0072</strain>
    </source>
</reference>
<dbReference type="CDD" id="cd06170">
    <property type="entry name" value="LuxR_C_like"/>
    <property type="match status" value="1"/>
</dbReference>
<dbReference type="SMART" id="SM00421">
    <property type="entry name" value="HTH_LUXR"/>
    <property type="match status" value="1"/>
</dbReference>
<evidence type="ECO:0000313" key="7">
    <source>
        <dbReference type="Proteomes" id="UP000185657"/>
    </source>
</evidence>
<evidence type="ECO:0000313" key="5">
    <source>
        <dbReference type="EMBL" id="AOW11783.1"/>
    </source>
</evidence>
<dbReference type="InterPro" id="IPR036388">
    <property type="entry name" value="WH-like_DNA-bd_sf"/>
</dbReference>
<evidence type="ECO:0000256" key="1">
    <source>
        <dbReference type="ARBA" id="ARBA00023015"/>
    </source>
</evidence>
<dbReference type="InterPro" id="IPR000792">
    <property type="entry name" value="Tscrpt_reg_LuxR_C"/>
</dbReference>
<dbReference type="OrthoDB" id="7009766at2"/>
<accession>A0A163C7D8</accession>
<reference evidence="6 7" key="1">
    <citation type="submission" date="2016-02" db="EMBL/GenBank/DDBJ databases">
        <title>Draft genome sequence of Hydrogenophaga sp. LPB0072.</title>
        <authorList>
            <person name="Shin S.-K."/>
            <person name="Yi H."/>
        </authorList>
    </citation>
    <scope>NUCLEOTIDE SEQUENCE [LARGE SCALE GENOMIC DNA]</scope>
    <source>
        <strain evidence="6 7">LPB0072</strain>
    </source>
</reference>
<gene>
    <name evidence="5" type="ORF">LPB072_01815</name>
    <name evidence="6" type="ORF">LPB72_20075</name>
</gene>